<feature type="compositionally biased region" description="Basic and acidic residues" evidence="1">
    <location>
        <begin position="146"/>
        <end position="158"/>
    </location>
</feature>
<dbReference type="OrthoDB" id="418237at2759"/>
<dbReference type="RefSeq" id="XP_016445175.1">
    <property type="nucleotide sequence ID" value="XM_016589689.1"/>
</dbReference>
<dbReference type="PANTHER" id="PTHR11439">
    <property type="entry name" value="GAG-POL-RELATED RETROTRANSPOSON"/>
    <property type="match status" value="1"/>
</dbReference>
<accession>A0A1S3XZ44</accession>
<proteinExistence type="predicted"/>
<reference evidence="2" key="1">
    <citation type="submission" date="2025-08" db="UniProtKB">
        <authorList>
            <consortium name="RefSeq"/>
        </authorList>
    </citation>
    <scope>IDENTIFICATION</scope>
</reference>
<dbReference type="PANTHER" id="PTHR11439:SF467">
    <property type="entry name" value="INTEGRASE CATALYTIC DOMAIN-CONTAINING PROTEIN"/>
    <property type="match status" value="1"/>
</dbReference>
<feature type="region of interest" description="Disordered" evidence="1">
    <location>
        <begin position="336"/>
        <end position="361"/>
    </location>
</feature>
<evidence type="ECO:0008006" key="3">
    <source>
        <dbReference type="Google" id="ProtNLM"/>
    </source>
</evidence>
<evidence type="ECO:0000313" key="2">
    <source>
        <dbReference type="RefSeq" id="XP_016445175.1"/>
    </source>
</evidence>
<gene>
    <name evidence="2" type="primary">LOC107770383</name>
</gene>
<dbReference type="PaxDb" id="4097-A0A1S3XZ44"/>
<feature type="region of interest" description="Disordered" evidence="1">
    <location>
        <begin position="142"/>
        <end position="166"/>
    </location>
</feature>
<organism evidence="2">
    <name type="scientific">Nicotiana tabacum</name>
    <name type="common">Common tobacco</name>
    <dbReference type="NCBI Taxonomy" id="4097"/>
    <lineage>
        <taxon>Eukaryota</taxon>
        <taxon>Viridiplantae</taxon>
        <taxon>Streptophyta</taxon>
        <taxon>Embryophyta</taxon>
        <taxon>Tracheophyta</taxon>
        <taxon>Spermatophyta</taxon>
        <taxon>Magnoliopsida</taxon>
        <taxon>eudicotyledons</taxon>
        <taxon>Gunneridae</taxon>
        <taxon>Pentapetalae</taxon>
        <taxon>asterids</taxon>
        <taxon>lamiids</taxon>
        <taxon>Solanales</taxon>
        <taxon>Solanaceae</taxon>
        <taxon>Nicotianoideae</taxon>
        <taxon>Nicotianeae</taxon>
        <taxon>Nicotiana</taxon>
    </lineage>
</organism>
<dbReference type="KEGG" id="nta:107770383"/>
<sequence>MEFSNYEGEDLRGWILKAEKYFQYYQTYEECKVDMASMQEFAKRAAHVQNWPEHCLLGVFLSGLKEDLYVDVRINKTRSVYKTVSLALEYEGKQGPNRSSKAPTLPSVSRPPLGEAVQTACYLINKSPSVLDVVFRESEVGTADDMPEKDKNESRTDDVVEQWEQPGEVIEQGEQLDDGVKYLRGTVGYCLCFGGSDPILKGFADADMAEYIGATESGKDMVWLKRFLQELELHQKEYVVYCDIQSAIDLSKNSMYHARTKHIDVGYHWICEQVENESLQVQKIHTSENPADMLTKVVPRDRLPDNDNEARIEEPEIRAEVPLDINSQIALEANQRFEPKRSVQGGARSIARDTYSTGEIG</sequence>
<dbReference type="CDD" id="cd09272">
    <property type="entry name" value="RNase_HI_RT_Ty1"/>
    <property type="match status" value="1"/>
</dbReference>
<protein>
    <recommendedName>
        <fullName evidence="3">Retrovirus-related Pol polyprotein from transposon TNT 1-94</fullName>
    </recommendedName>
</protein>
<feature type="non-terminal residue" evidence="2">
    <location>
        <position position="361"/>
    </location>
</feature>
<evidence type="ECO:0000256" key="1">
    <source>
        <dbReference type="SAM" id="MobiDB-lite"/>
    </source>
</evidence>
<dbReference type="AlphaFoldDB" id="A0A1S3XZ44"/>
<dbReference type="STRING" id="4097.A0A1S3XZ44"/>
<name>A0A1S3XZ44_TOBAC</name>